<dbReference type="Proteomes" id="UP000187429">
    <property type="component" value="Unassembled WGS sequence"/>
</dbReference>
<accession>A0A1R1YKF0</accession>
<keyword evidence="1" id="KW-0479">Metal-binding</keyword>
<dbReference type="PRINTS" id="PR00092">
    <property type="entry name" value="TYROSINASE"/>
</dbReference>
<evidence type="ECO:0000256" key="2">
    <source>
        <dbReference type="ARBA" id="ARBA00023008"/>
    </source>
</evidence>
<dbReference type="SUPFAM" id="SSF48056">
    <property type="entry name" value="Di-copper centre-containing domain"/>
    <property type="match status" value="1"/>
</dbReference>
<dbReference type="PANTHER" id="PTHR11474">
    <property type="entry name" value="TYROSINASE FAMILY MEMBER"/>
    <property type="match status" value="1"/>
</dbReference>
<dbReference type="OrthoDB" id="6132182at2759"/>
<gene>
    <name evidence="4" type="ORF">AYI69_g3372</name>
</gene>
<evidence type="ECO:0000313" key="5">
    <source>
        <dbReference type="Proteomes" id="UP000187429"/>
    </source>
</evidence>
<feature type="domain" description="Tyrosinase copper-binding" evidence="3">
    <location>
        <begin position="7"/>
        <end position="182"/>
    </location>
</feature>
<dbReference type="EMBL" id="LSSM01001122">
    <property type="protein sequence ID" value="OMJ27196.1"/>
    <property type="molecule type" value="Genomic_DNA"/>
</dbReference>
<dbReference type="AlphaFoldDB" id="A0A1R1YKF0"/>
<comment type="caution">
    <text evidence="4">The sequence shown here is derived from an EMBL/GenBank/DDBJ whole genome shotgun (WGS) entry which is preliminary data.</text>
</comment>
<dbReference type="PANTHER" id="PTHR11474:SF126">
    <property type="entry name" value="TYROSINASE-LIKE PROTEIN TYR-1-RELATED"/>
    <property type="match status" value="1"/>
</dbReference>
<dbReference type="InterPro" id="IPR002227">
    <property type="entry name" value="Tyrosinase_Cu-bd"/>
</dbReference>
<evidence type="ECO:0000256" key="1">
    <source>
        <dbReference type="ARBA" id="ARBA00022723"/>
    </source>
</evidence>
<evidence type="ECO:0000259" key="3">
    <source>
        <dbReference type="Pfam" id="PF00264"/>
    </source>
</evidence>
<evidence type="ECO:0000313" key="4">
    <source>
        <dbReference type="EMBL" id="OMJ27196.1"/>
    </source>
</evidence>
<organism evidence="4 5">
    <name type="scientific">Smittium culicis</name>
    <dbReference type="NCBI Taxonomy" id="133412"/>
    <lineage>
        <taxon>Eukaryota</taxon>
        <taxon>Fungi</taxon>
        <taxon>Fungi incertae sedis</taxon>
        <taxon>Zoopagomycota</taxon>
        <taxon>Kickxellomycotina</taxon>
        <taxon>Harpellomycetes</taxon>
        <taxon>Harpellales</taxon>
        <taxon>Legeriomycetaceae</taxon>
        <taxon>Smittium</taxon>
    </lineage>
</organism>
<keyword evidence="2" id="KW-0186">Copper</keyword>
<dbReference type="Gene3D" id="1.10.1280.10">
    <property type="entry name" value="Di-copper center containing domain from catechol oxidase"/>
    <property type="match status" value="1"/>
</dbReference>
<dbReference type="Pfam" id="PF00264">
    <property type="entry name" value="Tyrosinase"/>
    <property type="match status" value="1"/>
</dbReference>
<name>A0A1R1YKF0_9FUNG</name>
<sequence>MYSAGWFDWFARIHKTYYSKIHGTSEFFPWHRYFITEWENVAVTFDPRYAQPYWDSTSDFADVAGSSVLGENKLGGNGRASDNCVTNGLQFGWINAYPDNACLRRVYNDGDRIKPFFSPESITSDIQKSQNFAEFSKRIETGMHNILHNSIGGDMGEHHSAVDGLFMLHHANVDRIWWKYQNYKWANMMDFDESLEKKVTYFDVKVKDIMRVGRGGLCYMYEERGIFQRSYKKPSFDPNSNNISENFGKDDHLSDDPLDISAILKIPEMSLATGVSSDILKKYFPDLYSGSANRHSVDMPNVVSSRALEYAKNNKSANAGINDSVRNITLSPANNSISGALIENSKLKTKRPSEIDDNLPISQRPKMPYPERMPEDFLKAFKVDINFYNSFYKEKMDLVDALNEIGYVSPYI</sequence>
<dbReference type="InterPro" id="IPR008922">
    <property type="entry name" value="Di-copper_centre_dom_sf"/>
</dbReference>
<reference evidence="5" key="1">
    <citation type="submission" date="2017-01" db="EMBL/GenBank/DDBJ databases">
        <authorList>
            <person name="Wang Y."/>
            <person name="White M."/>
            <person name="Kvist S."/>
            <person name="Moncalvo J.-M."/>
        </authorList>
    </citation>
    <scope>NUCLEOTIDE SEQUENCE [LARGE SCALE GENOMIC DNA]</scope>
    <source>
        <strain evidence="5">ID-206-W2</strain>
    </source>
</reference>
<proteinExistence type="predicted"/>
<dbReference type="GO" id="GO:0046872">
    <property type="term" value="F:metal ion binding"/>
    <property type="evidence" value="ECO:0007669"/>
    <property type="project" value="UniProtKB-KW"/>
</dbReference>
<dbReference type="GO" id="GO:0016491">
    <property type="term" value="F:oxidoreductase activity"/>
    <property type="evidence" value="ECO:0007669"/>
    <property type="project" value="InterPro"/>
</dbReference>
<keyword evidence="5" id="KW-1185">Reference proteome</keyword>
<protein>
    <submittedName>
        <fullName evidence="4">Tyrosinase</fullName>
    </submittedName>
</protein>
<dbReference type="InterPro" id="IPR050316">
    <property type="entry name" value="Tyrosinase/Hemocyanin"/>
</dbReference>